<accession>A0AA88MIP4</accession>
<organism evidence="2 3">
    <name type="scientific">Channa striata</name>
    <name type="common">Snakehead murrel</name>
    <name type="synonym">Ophicephalus striatus</name>
    <dbReference type="NCBI Taxonomy" id="64152"/>
    <lineage>
        <taxon>Eukaryota</taxon>
        <taxon>Metazoa</taxon>
        <taxon>Chordata</taxon>
        <taxon>Craniata</taxon>
        <taxon>Vertebrata</taxon>
        <taxon>Euteleostomi</taxon>
        <taxon>Actinopterygii</taxon>
        <taxon>Neopterygii</taxon>
        <taxon>Teleostei</taxon>
        <taxon>Neoteleostei</taxon>
        <taxon>Acanthomorphata</taxon>
        <taxon>Anabantaria</taxon>
        <taxon>Anabantiformes</taxon>
        <taxon>Channoidei</taxon>
        <taxon>Channidae</taxon>
        <taxon>Channa</taxon>
    </lineage>
</organism>
<dbReference type="AlphaFoldDB" id="A0AA88MIP4"/>
<comment type="caution">
    <text evidence="2">The sequence shown here is derived from an EMBL/GenBank/DDBJ whole genome shotgun (WGS) entry which is preliminary data.</text>
</comment>
<protein>
    <submittedName>
        <fullName evidence="2">Uncharacterized protein</fullName>
    </submittedName>
</protein>
<feature type="compositionally biased region" description="Basic and acidic residues" evidence="1">
    <location>
        <begin position="71"/>
        <end position="88"/>
    </location>
</feature>
<evidence type="ECO:0000313" key="3">
    <source>
        <dbReference type="Proteomes" id="UP001187415"/>
    </source>
</evidence>
<dbReference type="Proteomes" id="UP001187415">
    <property type="component" value="Unassembled WGS sequence"/>
</dbReference>
<evidence type="ECO:0000313" key="2">
    <source>
        <dbReference type="EMBL" id="KAK2837975.1"/>
    </source>
</evidence>
<feature type="compositionally biased region" description="Basic and acidic residues" evidence="1">
    <location>
        <begin position="118"/>
        <end position="128"/>
    </location>
</feature>
<gene>
    <name evidence="2" type="ORF">Q5P01_015187</name>
</gene>
<proteinExistence type="predicted"/>
<feature type="region of interest" description="Disordered" evidence="1">
    <location>
        <begin position="107"/>
        <end position="128"/>
    </location>
</feature>
<sequence>MEQSLPLHYNGFVYQWLQHAGAPFSPRFICHWTLQSPVESGSSFESGGVGLEGSFGEAGEDKSGLNQCRQKGKDKEDKKEEGKDEEVGGRSQLIGYLDSRKWHSLEASHPWIPGSEQPDFHKWETEED</sequence>
<keyword evidence="3" id="KW-1185">Reference proteome</keyword>
<dbReference type="EMBL" id="JAUPFM010000011">
    <property type="protein sequence ID" value="KAK2837975.1"/>
    <property type="molecule type" value="Genomic_DNA"/>
</dbReference>
<name>A0AA88MIP4_CHASR</name>
<feature type="region of interest" description="Disordered" evidence="1">
    <location>
        <begin position="39"/>
        <end position="92"/>
    </location>
</feature>
<evidence type="ECO:0000256" key="1">
    <source>
        <dbReference type="SAM" id="MobiDB-lite"/>
    </source>
</evidence>
<reference evidence="2" key="1">
    <citation type="submission" date="2023-07" db="EMBL/GenBank/DDBJ databases">
        <title>Chromosome-level Genome Assembly of Striped Snakehead (Channa striata).</title>
        <authorList>
            <person name="Liu H."/>
        </authorList>
    </citation>
    <scope>NUCLEOTIDE SEQUENCE</scope>
    <source>
        <strain evidence="2">Gz</strain>
        <tissue evidence="2">Muscle</tissue>
    </source>
</reference>